<dbReference type="GO" id="GO:0003725">
    <property type="term" value="F:double-stranded RNA binding"/>
    <property type="evidence" value="ECO:0007669"/>
    <property type="project" value="InterPro"/>
</dbReference>
<protein>
    <recommendedName>
        <fullName evidence="9">Threonylcarbamoyl-AMP synthase</fullName>
        <shortName evidence="9">TC-AMP synthase</shortName>
        <ecNumber evidence="9">2.7.7.87</ecNumber>
    </recommendedName>
    <alternativeName>
        <fullName evidence="9">L-threonylcarbamoyladenylate synthase</fullName>
    </alternativeName>
    <alternativeName>
        <fullName evidence="9">t(6)A37 threonylcarbamoyladenosine biosynthesis protein TsaC</fullName>
    </alternativeName>
    <alternativeName>
        <fullName evidence="9">tRNA threonylcarbamoyladenosine biosynthesis protein TsaC</fullName>
    </alternativeName>
</protein>
<comment type="caution">
    <text evidence="11">The sequence shown here is derived from an EMBL/GenBank/DDBJ whole genome shotgun (WGS) entry which is preliminary data.</text>
</comment>
<comment type="similarity">
    <text evidence="9">Belongs to the SUA5 family. TsaC subfamily.</text>
</comment>
<keyword evidence="5 9" id="KW-0548">Nucleotidyltransferase</keyword>
<dbReference type="SUPFAM" id="SSF55821">
    <property type="entry name" value="YrdC/RibB"/>
    <property type="match status" value="1"/>
</dbReference>
<dbReference type="PANTHER" id="PTHR17490">
    <property type="entry name" value="SUA5"/>
    <property type="match status" value="1"/>
</dbReference>
<dbReference type="InterPro" id="IPR017945">
    <property type="entry name" value="DHBP_synth_RibB-like_a/b_dom"/>
</dbReference>
<proteinExistence type="inferred from homology"/>
<comment type="subcellular location">
    <subcellularLocation>
        <location evidence="1 9">Cytoplasm</location>
    </subcellularLocation>
</comment>
<evidence type="ECO:0000256" key="2">
    <source>
        <dbReference type="ARBA" id="ARBA00022490"/>
    </source>
</evidence>
<evidence type="ECO:0000256" key="7">
    <source>
        <dbReference type="ARBA" id="ARBA00022840"/>
    </source>
</evidence>
<dbReference type="GO" id="GO:0006450">
    <property type="term" value="P:regulation of translational fidelity"/>
    <property type="evidence" value="ECO:0007669"/>
    <property type="project" value="TreeGrafter"/>
</dbReference>
<gene>
    <name evidence="9" type="primary">tsaC</name>
    <name evidence="11" type="ORF">C0630_15405</name>
</gene>
<dbReference type="FunFam" id="3.90.870.10:FF:000004">
    <property type="entry name" value="Threonylcarbamoyl-AMP synthase"/>
    <property type="match status" value="1"/>
</dbReference>
<evidence type="ECO:0000256" key="9">
    <source>
        <dbReference type="HAMAP-Rule" id="MF_01852"/>
    </source>
</evidence>
<dbReference type="Gene3D" id="3.90.870.10">
    <property type="entry name" value="DHBP synthase"/>
    <property type="match status" value="1"/>
</dbReference>
<evidence type="ECO:0000313" key="11">
    <source>
        <dbReference type="EMBL" id="PLX60808.1"/>
    </source>
</evidence>
<evidence type="ECO:0000256" key="3">
    <source>
        <dbReference type="ARBA" id="ARBA00022679"/>
    </source>
</evidence>
<evidence type="ECO:0000256" key="5">
    <source>
        <dbReference type="ARBA" id="ARBA00022695"/>
    </source>
</evidence>
<keyword evidence="7 9" id="KW-0067">ATP-binding</keyword>
<dbReference type="STRING" id="1111735.GCA_000428045_01583"/>
<dbReference type="EMBL" id="PKUN01000023">
    <property type="protein sequence ID" value="PLX60808.1"/>
    <property type="molecule type" value="Genomic_DNA"/>
</dbReference>
<reference evidence="11 12" key="1">
    <citation type="submission" date="2017-11" db="EMBL/GenBank/DDBJ databases">
        <title>Genome-resolved metagenomics identifies genetic mobility, metabolic interactions, and unexpected diversity in perchlorate-reducing communities.</title>
        <authorList>
            <person name="Barnum T.P."/>
            <person name="Figueroa I.A."/>
            <person name="Carlstrom C.I."/>
            <person name="Lucas L.N."/>
            <person name="Engelbrektson A.L."/>
            <person name="Coates J.D."/>
        </authorList>
    </citation>
    <scope>NUCLEOTIDE SEQUENCE [LARGE SCALE GENOMIC DNA]</scope>
    <source>
        <strain evidence="11">BM301</strain>
    </source>
</reference>
<organism evidence="11 12">
    <name type="scientific">Sedimenticola selenatireducens</name>
    <dbReference type="NCBI Taxonomy" id="191960"/>
    <lineage>
        <taxon>Bacteria</taxon>
        <taxon>Pseudomonadati</taxon>
        <taxon>Pseudomonadota</taxon>
        <taxon>Gammaproteobacteria</taxon>
        <taxon>Chromatiales</taxon>
        <taxon>Sedimenticolaceae</taxon>
        <taxon>Sedimenticola</taxon>
    </lineage>
</organism>
<keyword evidence="4 9" id="KW-0819">tRNA processing</keyword>
<dbReference type="NCBIfam" id="TIGR00057">
    <property type="entry name" value="L-threonylcarbamoyladenylate synthase"/>
    <property type="match status" value="1"/>
</dbReference>
<dbReference type="InterPro" id="IPR006070">
    <property type="entry name" value="Sua5-like_dom"/>
</dbReference>
<evidence type="ECO:0000256" key="4">
    <source>
        <dbReference type="ARBA" id="ARBA00022694"/>
    </source>
</evidence>
<evidence type="ECO:0000256" key="6">
    <source>
        <dbReference type="ARBA" id="ARBA00022741"/>
    </source>
</evidence>
<comment type="function">
    <text evidence="9">Required for the formation of a threonylcarbamoyl group on adenosine at position 37 (t(6)A37) in tRNAs that read codons beginning with adenine. Catalyzes the conversion of L-threonine, HCO(3)(-)/CO(2) and ATP to give threonylcarbamoyl-AMP (TC-AMP) as the acyladenylate intermediate, with the release of diphosphate.</text>
</comment>
<sequence>MSHPIIPWKLREAARCVRSGGLIAYPTEAVFGLGCDPLNGQAMERLLKLKQRPIAKGVILIASDFNQLRPFIKPLAEPLMNRIFASWPGPNTWLLPAADHLPYWLTGIHATLAVRVTAHPLAAALCRACESPIVSTSANRSGQHPARSALQVRLRLGNHVDCIIHAPLGKSRAPSTIRDGATGRIIRG</sequence>
<keyword evidence="6 9" id="KW-0547">Nucleotide-binding</keyword>
<evidence type="ECO:0000256" key="8">
    <source>
        <dbReference type="ARBA" id="ARBA00048366"/>
    </source>
</evidence>
<name>A0A2N6CUL1_9GAMM</name>
<accession>A0A2N6CUL1</accession>
<dbReference type="HAMAP" id="MF_01852">
    <property type="entry name" value="TsaC"/>
    <property type="match status" value="1"/>
</dbReference>
<dbReference type="GO" id="GO:0061710">
    <property type="term" value="F:L-threonylcarbamoyladenylate synthase"/>
    <property type="evidence" value="ECO:0007669"/>
    <property type="project" value="UniProtKB-EC"/>
</dbReference>
<dbReference type="InterPro" id="IPR023535">
    <property type="entry name" value="TC-AMP_synthase"/>
</dbReference>
<evidence type="ECO:0000256" key="1">
    <source>
        <dbReference type="ARBA" id="ARBA00004496"/>
    </source>
</evidence>
<dbReference type="PROSITE" id="PS51163">
    <property type="entry name" value="YRDC"/>
    <property type="match status" value="1"/>
</dbReference>
<feature type="domain" description="YrdC-like" evidence="10">
    <location>
        <begin position="7"/>
        <end position="188"/>
    </location>
</feature>
<comment type="catalytic activity">
    <reaction evidence="8 9">
        <text>L-threonine + hydrogencarbonate + ATP = L-threonylcarbamoyladenylate + diphosphate + H2O</text>
        <dbReference type="Rhea" id="RHEA:36407"/>
        <dbReference type="ChEBI" id="CHEBI:15377"/>
        <dbReference type="ChEBI" id="CHEBI:17544"/>
        <dbReference type="ChEBI" id="CHEBI:30616"/>
        <dbReference type="ChEBI" id="CHEBI:33019"/>
        <dbReference type="ChEBI" id="CHEBI:57926"/>
        <dbReference type="ChEBI" id="CHEBI:73682"/>
        <dbReference type="EC" id="2.7.7.87"/>
    </reaction>
</comment>
<dbReference type="AlphaFoldDB" id="A0A2N6CUL1"/>
<evidence type="ECO:0000313" key="12">
    <source>
        <dbReference type="Proteomes" id="UP000235015"/>
    </source>
</evidence>
<keyword evidence="2 9" id="KW-0963">Cytoplasm</keyword>
<dbReference type="Pfam" id="PF01300">
    <property type="entry name" value="Sua5_yciO_yrdC"/>
    <property type="match status" value="1"/>
</dbReference>
<dbReference type="RefSeq" id="WP_273440438.1">
    <property type="nucleotide sequence ID" value="NZ_CBDUFW010000021.1"/>
</dbReference>
<dbReference type="GO" id="GO:0002949">
    <property type="term" value="P:tRNA threonylcarbamoyladenosine modification"/>
    <property type="evidence" value="ECO:0007669"/>
    <property type="project" value="UniProtKB-UniRule"/>
</dbReference>
<dbReference type="EC" id="2.7.7.87" evidence="9"/>
<dbReference type="InterPro" id="IPR050156">
    <property type="entry name" value="TC-AMP_synthase_SUA5"/>
</dbReference>
<dbReference type="GO" id="GO:0005524">
    <property type="term" value="F:ATP binding"/>
    <property type="evidence" value="ECO:0007669"/>
    <property type="project" value="UniProtKB-UniRule"/>
</dbReference>
<dbReference type="GO" id="GO:0005737">
    <property type="term" value="C:cytoplasm"/>
    <property type="evidence" value="ECO:0007669"/>
    <property type="project" value="UniProtKB-SubCell"/>
</dbReference>
<keyword evidence="3 9" id="KW-0808">Transferase</keyword>
<evidence type="ECO:0000259" key="10">
    <source>
        <dbReference type="PROSITE" id="PS51163"/>
    </source>
</evidence>
<dbReference type="GO" id="GO:0000049">
    <property type="term" value="F:tRNA binding"/>
    <property type="evidence" value="ECO:0007669"/>
    <property type="project" value="TreeGrafter"/>
</dbReference>
<dbReference type="Proteomes" id="UP000235015">
    <property type="component" value="Unassembled WGS sequence"/>
</dbReference>
<dbReference type="PANTHER" id="PTHR17490:SF18">
    <property type="entry name" value="THREONYLCARBAMOYL-AMP SYNTHASE"/>
    <property type="match status" value="1"/>
</dbReference>